<dbReference type="UniPathway" id="UPA00056">
    <property type="reaction ID" value="UER00094"/>
</dbReference>
<dbReference type="SUPFAM" id="SSF55060">
    <property type="entry name" value="GHMP Kinase, C-terminal domain"/>
    <property type="match status" value="1"/>
</dbReference>
<comment type="caution">
    <text evidence="12">The sequence shown here is derived from an EMBL/GenBank/DDBJ whole genome shotgun (WGS) entry which is preliminary data.</text>
</comment>
<evidence type="ECO:0000256" key="3">
    <source>
        <dbReference type="ARBA" id="ARBA00017473"/>
    </source>
</evidence>
<dbReference type="PIRSF" id="PIRSF010376">
    <property type="entry name" value="IspE"/>
    <property type="match status" value="1"/>
</dbReference>
<evidence type="ECO:0000256" key="2">
    <source>
        <dbReference type="ARBA" id="ARBA00012052"/>
    </source>
</evidence>
<dbReference type="SUPFAM" id="SSF54211">
    <property type="entry name" value="Ribosomal protein S5 domain 2-like"/>
    <property type="match status" value="1"/>
</dbReference>
<keyword evidence="4 9" id="KW-0808">Transferase</keyword>
<protein>
    <recommendedName>
        <fullName evidence="3 9">4-diphosphocytidyl-2-C-methyl-D-erythritol kinase</fullName>
        <shortName evidence="9">CMK</shortName>
        <ecNumber evidence="2 9">2.7.1.148</ecNumber>
    </recommendedName>
    <alternativeName>
        <fullName evidence="8 9">4-(cytidine-5'-diphospho)-2-C-methyl-D-erythritol kinase</fullName>
    </alternativeName>
</protein>
<evidence type="ECO:0000259" key="11">
    <source>
        <dbReference type="Pfam" id="PF08544"/>
    </source>
</evidence>
<dbReference type="NCBIfam" id="TIGR00154">
    <property type="entry name" value="ispE"/>
    <property type="match status" value="1"/>
</dbReference>
<dbReference type="Gene3D" id="3.30.70.890">
    <property type="entry name" value="GHMP kinase, C-terminal domain"/>
    <property type="match status" value="1"/>
</dbReference>
<name>A0A2V3ZRE4_9BACT</name>
<evidence type="ECO:0000256" key="8">
    <source>
        <dbReference type="ARBA" id="ARBA00032554"/>
    </source>
</evidence>
<dbReference type="InterPro" id="IPR006204">
    <property type="entry name" value="GHMP_kinase_N_dom"/>
</dbReference>
<dbReference type="PANTHER" id="PTHR43527">
    <property type="entry name" value="4-DIPHOSPHOCYTIDYL-2-C-METHYL-D-ERYTHRITOL KINASE, CHLOROPLASTIC"/>
    <property type="match status" value="1"/>
</dbReference>
<gene>
    <name evidence="9" type="primary">ispE</name>
    <name evidence="12" type="ORF">DF185_20640</name>
</gene>
<dbReference type="Pfam" id="PF08544">
    <property type="entry name" value="GHMP_kinases_C"/>
    <property type="match status" value="1"/>
</dbReference>
<dbReference type="Pfam" id="PF00288">
    <property type="entry name" value="GHMP_kinases_N"/>
    <property type="match status" value="1"/>
</dbReference>
<evidence type="ECO:0000256" key="6">
    <source>
        <dbReference type="ARBA" id="ARBA00022777"/>
    </source>
</evidence>
<comment type="catalytic activity">
    <reaction evidence="9">
        <text>4-CDP-2-C-methyl-D-erythritol + ATP = 4-CDP-2-C-methyl-D-erythritol 2-phosphate + ADP + H(+)</text>
        <dbReference type="Rhea" id="RHEA:18437"/>
        <dbReference type="ChEBI" id="CHEBI:15378"/>
        <dbReference type="ChEBI" id="CHEBI:30616"/>
        <dbReference type="ChEBI" id="CHEBI:57823"/>
        <dbReference type="ChEBI" id="CHEBI:57919"/>
        <dbReference type="ChEBI" id="CHEBI:456216"/>
        <dbReference type="EC" id="2.7.1.148"/>
    </reaction>
</comment>
<dbReference type="AlphaFoldDB" id="A0A2V3ZRE4"/>
<keyword evidence="7 9" id="KW-0067">ATP-binding</keyword>
<dbReference type="HAMAP" id="MF_00061">
    <property type="entry name" value="IspE"/>
    <property type="match status" value="1"/>
</dbReference>
<keyword evidence="5 9" id="KW-0547">Nucleotide-binding</keyword>
<dbReference type="EMBL" id="QFLI01000012">
    <property type="protein sequence ID" value="PXX96189.1"/>
    <property type="molecule type" value="Genomic_DNA"/>
</dbReference>
<feature type="binding site" evidence="9">
    <location>
        <begin position="93"/>
        <end position="103"/>
    </location>
    <ligand>
        <name>ATP</name>
        <dbReference type="ChEBI" id="CHEBI:30616"/>
    </ligand>
</feature>
<dbReference type="InterPro" id="IPR014721">
    <property type="entry name" value="Ribsml_uS5_D2-typ_fold_subgr"/>
</dbReference>
<comment type="similarity">
    <text evidence="1 9">Belongs to the GHMP kinase family. IspE subfamily.</text>
</comment>
<keyword evidence="6 9" id="KW-0418">Kinase</keyword>
<dbReference type="InterPro" id="IPR036554">
    <property type="entry name" value="GHMP_kinase_C_sf"/>
</dbReference>
<dbReference type="InterPro" id="IPR013750">
    <property type="entry name" value="GHMP_kinase_C_dom"/>
</dbReference>
<dbReference type="GO" id="GO:0019288">
    <property type="term" value="P:isopentenyl diphosphate biosynthetic process, methylerythritol 4-phosphate pathway"/>
    <property type="evidence" value="ECO:0007669"/>
    <property type="project" value="UniProtKB-UniRule"/>
</dbReference>
<feature type="domain" description="GHMP kinase N-terminal" evidence="10">
    <location>
        <begin position="66"/>
        <end position="139"/>
    </location>
</feature>
<evidence type="ECO:0000256" key="5">
    <source>
        <dbReference type="ARBA" id="ARBA00022741"/>
    </source>
</evidence>
<comment type="function">
    <text evidence="9">Catalyzes the phosphorylation of the position 2 hydroxy group of 4-diphosphocytidyl-2C-methyl-D-erythritol.</text>
</comment>
<keyword evidence="13" id="KW-1185">Reference proteome</keyword>
<evidence type="ECO:0000256" key="1">
    <source>
        <dbReference type="ARBA" id="ARBA00009684"/>
    </source>
</evidence>
<dbReference type="Proteomes" id="UP000248079">
    <property type="component" value="Unassembled WGS sequence"/>
</dbReference>
<dbReference type="OrthoDB" id="9809438at2"/>
<evidence type="ECO:0000256" key="7">
    <source>
        <dbReference type="ARBA" id="ARBA00022840"/>
    </source>
</evidence>
<evidence type="ECO:0000259" key="10">
    <source>
        <dbReference type="Pfam" id="PF00288"/>
    </source>
</evidence>
<organism evidence="12 13">
    <name type="scientific">Marinifilum breve</name>
    <dbReference type="NCBI Taxonomy" id="2184082"/>
    <lineage>
        <taxon>Bacteria</taxon>
        <taxon>Pseudomonadati</taxon>
        <taxon>Bacteroidota</taxon>
        <taxon>Bacteroidia</taxon>
        <taxon>Marinilabiliales</taxon>
        <taxon>Marinifilaceae</taxon>
    </lineage>
</organism>
<keyword evidence="9" id="KW-0414">Isoprene biosynthesis</keyword>
<feature type="domain" description="GHMP kinase C-terminal" evidence="11">
    <location>
        <begin position="199"/>
        <end position="265"/>
    </location>
</feature>
<dbReference type="InterPro" id="IPR020568">
    <property type="entry name" value="Ribosomal_Su5_D2-typ_SF"/>
</dbReference>
<feature type="active site" evidence="9">
    <location>
        <position position="135"/>
    </location>
</feature>
<evidence type="ECO:0000313" key="13">
    <source>
        <dbReference type="Proteomes" id="UP000248079"/>
    </source>
</evidence>
<feature type="active site" evidence="9">
    <location>
        <position position="8"/>
    </location>
</feature>
<evidence type="ECO:0000256" key="4">
    <source>
        <dbReference type="ARBA" id="ARBA00022679"/>
    </source>
</evidence>
<evidence type="ECO:0000256" key="9">
    <source>
        <dbReference type="HAMAP-Rule" id="MF_00061"/>
    </source>
</evidence>
<dbReference type="EC" id="2.7.1.148" evidence="2 9"/>
<accession>A0A2V3ZRE4</accession>
<dbReference type="Gene3D" id="3.30.230.10">
    <property type="match status" value="1"/>
</dbReference>
<proteinExistence type="inferred from homology"/>
<dbReference type="GO" id="GO:0005524">
    <property type="term" value="F:ATP binding"/>
    <property type="evidence" value="ECO:0007669"/>
    <property type="project" value="UniProtKB-UniRule"/>
</dbReference>
<dbReference type="RefSeq" id="WP_110363223.1">
    <property type="nucleotide sequence ID" value="NZ_QFLI01000012.1"/>
</dbReference>
<dbReference type="InterPro" id="IPR004424">
    <property type="entry name" value="IspE"/>
</dbReference>
<dbReference type="GO" id="GO:0016114">
    <property type="term" value="P:terpenoid biosynthetic process"/>
    <property type="evidence" value="ECO:0007669"/>
    <property type="project" value="UniProtKB-UniRule"/>
</dbReference>
<comment type="pathway">
    <text evidence="9">Isoprenoid biosynthesis; isopentenyl diphosphate biosynthesis via DXP pathway; isopentenyl diphosphate from 1-deoxy-D-xylulose 5-phosphate: step 3/6.</text>
</comment>
<evidence type="ECO:0000313" key="12">
    <source>
        <dbReference type="EMBL" id="PXX96189.1"/>
    </source>
</evidence>
<dbReference type="GO" id="GO:0050515">
    <property type="term" value="F:4-(cytidine 5'-diphospho)-2-C-methyl-D-erythritol kinase activity"/>
    <property type="evidence" value="ECO:0007669"/>
    <property type="project" value="UniProtKB-UniRule"/>
</dbReference>
<reference evidence="12 13" key="1">
    <citation type="submission" date="2018-05" db="EMBL/GenBank/DDBJ databases">
        <title>Marinifilum breve JC075T sp. nov., a marine bacterium isolated from Yongle Blue Hole in the South China Sea.</title>
        <authorList>
            <person name="Fu T."/>
        </authorList>
    </citation>
    <scope>NUCLEOTIDE SEQUENCE [LARGE SCALE GENOMIC DNA]</scope>
    <source>
        <strain evidence="12 13">JC075</strain>
    </source>
</reference>
<dbReference type="PANTHER" id="PTHR43527:SF2">
    <property type="entry name" value="4-DIPHOSPHOCYTIDYL-2-C-METHYL-D-ERYTHRITOL KINASE, CHLOROPLASTIC"/>
    <property type="match status" value="1"/>
</dbReference>
<sequence>MLCFPNAKINLGLNIIEKRPDGFHNIETVFYPIPLCDALEIAECDSSKQYEFTSSGIPIDIDPSENIVIKAFDLIASNFDIPPTAIHLHKNIPFGAGLGGGSADAAYMIKMLNDFYKLGMNFLQMEEYAIQIGSDCPVFIKNQPVFAEGKGEIFSSLELDLSGYHIVLIKPDIHISTPEAYSGTSPKKPEKSIKELISLPLAEWKENIFNDFEDSIFPNHPELETLKEELYESGAIYAAMSGSGSSMFGIFDKEPTIQENWKKHFIWSSML</sequence>